<dbReference type="SUPFAM" id="SSF52266">
    <property type="entry name" value="SGNH hydrolase"/>
    <property type="match status" value="1"/>
</dbReference>
<organism evidence="2 3">
    <name type="scientific">Mucor plumbeus</name>
    <dbReference type="NCBI Taxonomy" id="97098"/>
    <lineage>
        <taxon>Eukaryota</taxon>
        <taxon>Fungi</taxon>
        <taxon>Fungi incertae sedis</taxon>
        <taxon>Mucoromycota</taxon>
        <taxon>Mucoromycotina</taxon>
        <taxon>Mucoromycetes</taxon>
        <taxon>Mucorales</taxon>
        <taxon>Mucorineae</taxon>
        <taxon>Mucoraceae</taxon>
        <taxon>Mucor</taxon>
    </lineage>
</organism>
<proteinExistence type="predicted"/>
<dbReference type="PANTHER" id="PTHR21325:SF31">
    <property type="entry name" value="GH22081P-RELATED"/>
    <property type="match status" value="1"/>
</dbReference>
<gene>
    <name evidence="2" type="ORF">INT46_011919</name>
</gene>
<dbReference type="Pfam" id="PF00657">
    <property type="entry name" value="Lipase_GDSL"/>
    <property type="match status" value="1"/>
</dbReference>
<protein>
    <submittedName>
        <fullName evidence="2">Uncharacterized protein</fullName>
    </submittedName>
</protein>
<keyword evidence="1" id="KW-0472">Membrane</keyword>
<dbReference type="GO" id="GO:0006644">
    <property type="term" value="P:phospholipid metabolic process"/>
    <property type="evidence" value="ECO:0007669"/>
    <property type="project" value="TreeGrafter"/>
</dbReference>
<dbReference type="Proteomes" id="UP000650833">
    <property type="component" value="Unassembled WGS sequence"/>
</dbReference>
<dbReference type="InterPro" id="IPR038885">
    <property type="entry name" value="PLB1"/>
</dbReference>
<keyword evidence="1" id="KW-0812">Transmembrane</keyword>
<evidence type="ECO:0000256" key="1">
    <source>
        <dbReference type="SAM" id="Phobius"/>
    </source>
</evidence>
<evidence type="ECO:0000313" key="3">
    <source>
        <dbReference type="Proteomes" id="UP000650833"/>
    </source>
</evidence>
<dbReference type="InterPro" id="IPR036514">
    <property type="entry name" value="SGNH_hydro_sf"/>
</dbReference>
<keyword evidence="3" id="KW-1185">Reference proteome</keyword>
<dbReference type="Gene3D" id="3.40.50.1110">
    <property type="entry name" value="SGNH hydrolase"/>
    <property type="match status" value="1"/>
</dbReference>
<reference evidence="2" key="1">
    <citation type="submission" date="2020-12" db="EMBL/GenBank/DDBJ databases">
        <title>Metabolic potential, ecology and presence of endohyphal bacteria is reflected in genomic diversity of Mucoromycotina.</title>
        <authorList>
            <person name="Muszewska A."/>
            <person name="Okrasinska A."/>
            <person name="Steczkiewicz K."/>
            <person name="Drgas O."/>
            <person name="Orlowska M."/>
            <person name="Perlinska-Lenart U."/>
            <person name="Aleksandrzak-Piekarczyk T."/>
            <person name="Szatraj K."/>
            <person name="Zielenkiewicz U."/>
            <person name="Pilsyk S."/>
            <person name="Malc E."/>
            <person name="Mieczkowski P."/>
            <person name="Kruszewska J.S."/>
            <person name="Biernat P."/>
            <person name="Pawlowska J."/>
        </authorList>
    </citation>
    <scope>NUCLEOTIDE SEQUENCE</scope>
    <source>
        <strain evidence="2">CBS 226.32</strain>
    </source>
</reference>
<keyword evidence="1" id="KW-1133">Transmembrane helix</keyword>
<evidence type="ECO:0000313" key="2">
    <source>
        <dbReference type="EMBL" id="KAG2198284.1"/>
    </source>
</evidence>
<dbReference type="PANTHER" id="PTHR21325">
    <property type="entry name" value="PHOSPHOLIPASE B, PLB1"/>
    <property type="match status" value="1"/>
</dbReference>
<dbReference type="GO" id="GO:0004620">
    <property type="term" value="F:phospholipase activity"/>
    <property type="evidence" value="ECO:0007669"/>
    <property type="project" value="InterPro"/>
</dbReference>
<dbReference type="EMBL" id="JAEPRC010000393">
    <property type="protein sequence ID" value="KAG2198284.1"/>
    <property type="molecule type" value="Genomic_DNA"/>
</dbReference>
<dbReference type="AlphaFoldDB" id="A0A8H7QT26"/>
<comment type="caution">
    <text evidence="2">The sequence shown here is derived from an EMBL/GenBank/DDBJ whole genome shotgun (WGS) entry which is preliminary data.</text>
</comment>
<dbReference type="InterPro" id="IPR001087">
    <property type="entry name" value="GDSL"/>
</dbReference>
<accession>A0A8H7QT26</accession>
<dbReference type="OrthoDB" id="10265800at2759"/>
<sequence>MYNASPKGHSQSYIATTSLPWFFPTFKQHLKLIKTTMVFLKSIIALSVTITSAFAANVASIASCPALTARTTAAKDVTDLRIDDFKIVGALGDSIMAGFAMMGIDYEGSGILNLSLVSEYRGNSYAIGGDTGAVTLSNFIKRYQPNVQGASVLSHIVSFCQGDSCGFPETLYRPLRDNLNAGQSGAVAMNLDYELDYLIPRMKSYILSTSYKNDWKFLTIQIGSNDQCASCNSTISDHVTAKAYGQYVEAAIKRIQAEIPKTVVNLLGTFKVSGVFPLSAGQAYCVPNGILENTSECSCSSSPENLAKMDALSDAYNQQLQTIANKYKGQPNGTFAVMYSPAPIDISTFPIDALSNVDCFHPSLKGHQWIAKSFWNQLFLKSNAKPTAMKFDANLGDADRLPTT</sequence>
<feature type="transmembrane region" description="Helical" evidence="1">
    <location>
        <begin position="38"/>
        <end position="62"/>
    </location>
</feature>
<name>A0A8H7QT26_9FUNG</name>